<dbReference type="EMBL" id="GEDC01018082">
    <property type="protein sequence ID" value="JAS19216.1"/>
    <property type="molecule type" value="Transcribed_RNA"/>
</dbReference>
<organism evidence="1">
    <name type="scientific">Clastoptera arizonana</name>
    <name type="common">Arizona spittle bug</name>
    <dbReference type="NCBI Taxonomy" id="38151"/>
    <lineage>
        <taxon>Eukaryota</taxon>
        <taxon>Metazoa</taxon>
        <taxon>Ecdysozoa</taxon>
        <taxon>Arthropoda</taxon>
        <taxon>Hexapoda</taxon>
        <taxon>Insecta</taxon>
        <taxon>Pterygota</taxon>
        <taxon>Neoptera</taxon>
        <taxon>Paraneoptera</taxon>
        <taxon>Hemiptera</taxon>
        <taxon>Auchenorrhyncha</taxon>
        <taxon>Cercopoidea</taxon>
        <taxon>Clastopteridae</taxon>
        <taxon>Clastoptera</taxon>
    </lineage>
</organism>
<protein>
    <submittedName>
        <fullName evidence="1">Uncharacterized protein</fullName>
    </submittedName>
</protein>
<dbReference type="AlphaFoldDB" id="A0A1B6D0K7"/>
<proteinExistence type="predicted"/>
<sequence length="118" mass="14002">MDEKIDAISSLESQHLNFVKQLKLTKVQREELLITRVETNSNKQTQFTNHYVEPTFLIENMKQEMVEGDDAIVFWSKELLNEDKTIKLLPSTNEDYKEEEEKYLILENKFRITSEMGE</sequence>
<reference evidence="1" key="1">
    <citation type="submission" date="2015-12" db="EMBL/GenBank/DDBJ databases">
        <title>De novo transcriptome assembly of four potential Pierce s Disease insect vectors from Arizona vineyards.</title>
        <authorList>
            <person name="Tassone E.E."/>
        </authorList>
    </citation>
    <scope>NUCLEOTIDE SEQUENCE</scope>
</reference>
<evidence type="ECO:0000313" key="1">
    <source>
        <dbReference type="EMBL" id="JAS19216.1"/>
    </source>
</evidence>
<accession>A0A1B6D0K7</accession>
<gene>
    <name evidence="1" type="ORF">g.15840</name>
</gene>
<name>A0A1B6D0K7_9HEMI</name>